<evidence type="ECO:0000259" key="9">
    <source>
        <dbReference type="Pfam" id="PF00535"/>
    </source>
</evidence>
<dbReference type="Pfam" id="PF00535">
    <property type="entry name" value="Glycos_transf_2"/>
    <property type="match status" value="1"/>
</dbReference>
<keyword evidence="7 8" id="KW-0472">Membrane</keyword>
<keyword evidence="1" id="KW-1003">Cell membrane</keyword>
<accession>A0A6J6HUF7</accession>
<dbReference type="EMBL" id="CAEZUX010000058">
    <property type="protein sequence ID" value="CAB4614724.1"/>
    <property type="molecule type" value="Genomic_DNA"/>
</dbReference>
<evidence type="ECO:0000256" key="2">
    <source>
        <dbReference type="ARBA" id="ARBA00022676"/>
    </source>
</evidence>
<keyword evidence="2" id="KW-0328">Glycosyltransferase</keyword>
<evidence type="ECO:0000313" key="10">
    <source>
        <dbReference type="EMBL" id="CAB4614724.1"/>
    </source>
</evidence>
<proteinExistence type="predicted"/>
<reference evidence="10" key="1">
    <citation type="submission" date="2020-05" db="EMBL/GenBank/DDBJ databases">
        <authorList>
            <person name="Chiriac C."/>
            <person name="Salcher M."/>
            <person name="Ghai R."/>
            <person name="Kavagutti S V."/>
        </authorList>
    </citation>
    <scope>NUCLEOTIDE SEQUENCE</scope>
</reference>
<organism evidence="10">
    <name type="scientific">freshwater metagenome</name>
    <dbReference type="NCBI Taxonomy" id="449393"/>
    <lineage>
        <taxon>unclassified sequences</taxon>
        <taxon>metagenomes</taxon>
        <taxon>ecological metagenomes</taxon>
    </lineage>
</organism>
<dbReference type="GO" id="GO:0009103">
    <property type="term" value="P:lipopolysaccharide biosynthetic process"/>
    <property type="evidence" value="ECO:0007669"/>
    <property type="project" value="UniProtKB-KW"/>
</dbReference>
<dbReference type="AlphaFoldDB" id="A0A6J6HUF7"/>
<evidence type="ECO:0000256" key="5">
    <source>
        <dbReference type="ARBA" id="ARBA00022985"/>
    </source>
</evidence>
<dbReference type="CDD" id="cd04179">
    <property type="entry name" value="DPM_DPG-synthase_like"/>
    <property type="match status" value="1"/>
</dbReference>
<dbReference type="InterPro" id="IPR050256">
    <property type="entry name" value="Glycosyltransferase_2"/>
</dbReference>
<keyword evidence="6 8" id="KW-1133">Transmembrane helix</keyword>
<evidence type="ECO:0000256" key="3">
    <source>
        <dbReference type="ARBA" id="ARBA00022679"/>
    </source>
</evidence>
<feature type="domain" description="Glycosyltransferase 2-like" evidence="9">
    <location>
        <begin position="12"/>
        <end position="170"/>
    </location>
</feature>
<evidence type="ECO:0000256" key="7">
    <source>
        <dbReference type="ARBA" id="ARBA00023136"/>
    </source>
</evidence>
<dbReference type="PANTHER" id="PTHR48090:SF3">
    <property type="entry name" value="UNDECAPRENYL-PHOSPHATE 4-DEOXY-4-FORMAMIDO-L-ARABINOSE TRANSFERASE"/>
    <property type="match status" value="1"/>
</dbReference>
<name>A0A6J6HUF7_9ZZZZ</name>
<feature type="transmembrane region" description="Helical" evidence="8">
    <location>
        <begin position="237"/>
        <end position="255"/>
    </location>
</feature>
<sequence>MTEYTPDQCDVSVVLPIYNEKGHLRAEIERIREALEASKYSFELIVVDDGSNDGSEKELADIPGITLITHRRNSGSGAARRTGTTAARGRVVVWTDVDMTYPNNLIPELVDSMEGVDHVVGWRQTEEGTHKLLRTPAKWIIRKLASYLSETDIKDLNSGLRAFRREVAMQYVHELPKGFSCVTTLTMSFLGNGYSIGFFPIEYFPRAGRSKFHWLKDTRRYILQVIRMTLSYNPLKVFLPIGLLLLGAGFVKLGFDWAGRDFRLAANTLLVFFAALQVITVGLLADLVVRATKSPTSVPPA</sequence>
<evidence type="ECO:0000256" key="4">
    <source>
        <dbReference type="ARBA" id="ARBA00022692"/>
    </source>
</evidence>
<dbReference type="Gene3D" id="3.90.550.10">
    <property type="entry name" value="Spore Coat Polysaccharide Biosynthesis Protein SpsA, Chain A"/>
    <property type="match status" value="1"/>
</dbReference>
<keyword evidence="3" id="KW-0808">Transferase</keyword>
<evidence type="ECO:0000256" key="6">
    <source>
        <dbReference type="ARBA" id="ARBA00022989"/>
    </source>
</evidence>
<dbReference type="GO" id="GO:0005886">
    <property type="term" value="C:plasma membrane"/>
    <property type="evidence" value="ECO:0007669"/>
    <property type="project" value="TreeGrafter"/>
</dbReference>
<evidence type="ECO:0000256" key="8">
    <source>
        <dbReference type="SAM" id="Phobius"/>
    </source>
</evidence>
<protein>
    <submittedName>
        <fullName evidence="10">Unannotated protein</fullName>
    </submittedName>
</protein>
<dbReference type="SUPFAM" id="SSF53448">
    <property type="entry name" value="Nucleotide-diphospho-sugar transferases"/>
    <property type="match status" value="1"/>
</dbReference>
<gene>
    <name evidence="10" type="ORF">UFOPK1874_00645</name>
</gene>
<keyword evidence="4 8" id="KW-0812">Transmembrane</keyword>
<feature type="transmembrane region" description="Helical" evidence="8">
    <location>
        <begin position="267"/>
        <end position="289"/>
    </location>
</feature>
<dbReference type="PANTHER" id="PTHR48090">
    <property type="entry name" value="UNDECAPRENYL-PHOSPHATE 4-DEOXY-4-FORMAMIDO-L-ARABINOSE TRANSFERASE-RELATED"/>
    <property type="match status" value="1"/>
</dbReference>
<dbReference type="InterPro" id="IPR001173">
    <property type="entry name" value="Glyco_trans_2-like"/>
</dbReference>
<dbReference type="InterPro" id="IPR029044">
    <property type="entry name" value="Nucleotide-diphossugar_trans"/>
</dbReference>
<evidence type="ECO:0000256" key="1">
    <source>
        <dbReference type="ARBA" id="ARBA00022475"/>
    </source>
</evidence>
<keyword evidence="5" id="KW-0448">Lipopolysaccharide biosynthesis</keyword>
<dbReference type="GO" id="GO:0016757">
    <property type="term" value="F:glycosyltransferase activity"/>
    <property type="evidence" value="ECO:0007669"/>
    <property type="project" value="UniProtKB-KW"/>
</dbReference>